<dbReference type="GO" id="GO:0031261">
    <property type="term" value="C:DNA replication preinitiation complex"/>
    <property type="evidence" value="ECO:0007669"/>
    <property type="project" value="TreeGrafter"/>
</dbReference>
<proteinExistence type="inferred from homology"/>
<evidence type="ECO:0000256" key="1">
    <source>
        <dbReference type="ARBA" id="ARBA00004123"/>
    </source>
</evidence>
<reference evidence="6 7" key="2">
    <citation type="submission" date="2018-11" db="EMBL/GenBank/DDBJ databases">
        <authorList>
            <consortium name="Pathogen Informatics"/>
        </authorList>
    </citation>
    <scope>NUCLEOTIDE SEQUENCE [LARGE SCALE GENOMIC DNA]</scope>
</reference>
<dbReference type="WBParaSite" id="SBAD_0000911601-mRNA-1">
    <property type="protein sequence ID" value="SBAD_0000911601-mRNA-1"/>
    <property type="gene ID" value="SBAD_0000911601"/>
</dbReference>
<dbReference type="Pfam" id="PF02724">
    <property type="entry name" value="CDC45"/>
    <property type="match status" value="1"/>
</dbReference>
<organism evidence="8">
    <name type="scientific">Soboliphyme baturini</name>
    <dbReference type="NCBI Taxonomy" id="241478"/>
    <lineage>
        <taxon>Eukaryota</taxon>
        <taxon>Metazoa</taxon>
        <taxon>Ecdysozoa</taxon>
        <taxon>Nematoda</taxon>
        <taxon>Enoplea</taxon>
        <taxon>Dorylaimia</taxon>
        <taxon>Dioctophymatida</taxon>
        <taxon>Dioctophymatoidea</taxon>
        <taxon>Soboliphymatidae</taxon>
        <taxon>Soboliphyme</taxon>
    </lineage>
</organism>
<evidence type="ECO:0000256" key="5">
    <source>
        <dbReference type="ARBA" id="ARBA00023306"/>
    </source>
</evidence>
<name>A0A183IYU8_9BILA</name>
<keyword evidence="3" id="KW-0235">DNA replication</keyword>
<evidence type="ECO:0000256" key="2">
    <source>
        <dbReference type="ARBA" id="ARBA00010727"/>
    </source>
</evidence>
<evidence type="ECO:0000256" key="4">
    <source>
        <dbReference type="ARBA" id="ARBA00023242"/>
    </source>
</evidence>
<dbReference type="GO" id="GO:0000727">
    <property type="term" value="P:double-strand break repair via break-induced replication"/>
    <property type="evidence" value="ECO:0007669"/>
    <property type="project" value="TreeGrafter"/>
</dbReference>
<dbReference type="GO" id="GO:1902977">
    <property type="term" value="P:mitotic DNA replication preinitiation complex assembly"/>
    <property type="evidence" value="ECO:0007669"/>
    <property type="project" value="TreeGrafter"/>
</dbReference>
<keyword evidence="7" id="KW-1185">Reference proteome</keyword>
<keyword evidence="4" id="KW-0539">Nucleus</keyword>
<accession>A0A183IYU8</accession>
<dbReference type="InterPro" id="IPR003874">
    <property type="entry name" value="CDC45"/>
</dbReference>
<dbReference type="Proteomes" id="UP000270296">
    <property type="component" value="Unassembled WGS sequence"/>
</dbReference>
<dbReference type="PANTHER" id="PTHR10507:SF0">
    <property type="entry name" value="CELL DIVISION CONTROL PROTEIN 45 HOMOLOG"/>
    <property type="match status" value="1"/>
</dbReference>
<dbReference type="AlphaFoldDB" id="A0A183IYU8"/>
<evidence type="ECO:0000256" key="3">
    <source>
        <dbReference type="ARBA" id="ARBA00022705"/>
    </source>
</evidence>
<sequence length="260" mass="29682">MLESKINTSQYTLESIDINRKHLIRLNRSMNEQFESSKDCIVISYENELPLAQCRQKFTSMEAPLRNGVKESIESKAEKYQYMPFFVKLFIARYTYCHRFSACDVALSASALLHFGGKASVEQNFLCSLDALSRKHTNVLYKGVELFKTFLKVSLSEVCTYLNNGSVIPNNVILQCVISQETPGWKFFSKPFGIVMFGNFLLRAFVQTPKGNKHRNKPLVLAVSLRNEENTSLVVGVPPIYVQLTGEKPTKYVFVEFFIN</sequence>
<protein>
    <submittedName>
        <fullName evidence="8">Rho-GAP domain-containing protein</fullName>
    </submittedName>
</protein>
<comment type="similarity">
    <text evidence="2">Belongs to the CDC45 family.</text>
</comment>
<gene>
    <name evidence="6" type="ORF">SBAD_LOCUS8797</name>
</gene>
<dbReference type="OrthoDB" id="5914727at2759"/>
<dbReference type="PANTHER" id="PTHR10507">
    <property type="entry name" value="CDC45-RELATED PROTEIN"/>
    <property type="match status" value="1"/>
</dbReference>
<evidence type="ECO:0000313" key="7">
    <source>
        <dbReference type="Proteomes" id="UP000270296"/>
    </source>
</evidence>
<evidence type="ECO:0000313" key="6">
    <source>
        <dbReference type="EMBL" id="VDP19339.1"/>
    </source>
</evidence>
<dbReference type="EMBL" id="UZAM01011978">
    <property type="protein sequence ID" value="VDP19339.1"/>
    <property type="molecule type" value="Genomic_DNA"/>
</dbReference>
<reference evidence="8" key="1">
    <citation type="submission" date="2016-06" db="UniProtKB">
        <authorList>
            <consortium name="WormBaseParasite"/>
        </authorList>
    </citation>
    <scope>IDENTIFICATION</scope>
</reference>
<keyword evidence="5" id="KW-0131">Cell cycle</keyword>
<evidence type="ECO:0000313" key="8">
    <source>
        <dbReference type="WBParaSite" id="SBAD_0000911601-mRNA-1"/>
    </source>
</evidence>
<dbReference type="GO" id="GO:0003688">
    <property type="term" value="F:DNA replication origin binding"/>
    <property type="evidence" value="ECO:0007669"/>
    <property type="project" value="TreeGrafter"/>
</dbReference>
<dbReference type="GO" id="GO:0003697">
    <property type="term" value="F:single-stranded DNA binding"/>
    <property type="evidence" value="ECO:0007669"/>
    <property type="project" value="TreeGrafter"/>
</dbReference>
<dbReference type="GO" id="GO:0003682">
    <property type="term" value="F:chromatin binding"/>
    <property type="evidence" value="ECO:0007669"/>
    <property type="project" value="TreeGrafter"/>
</dbReference>
<dbReference type="GO" id="GO:0006270">
    <property type="term" value="P:DNA replication initiation"/>
    <property type="evidence" value="ECO:0007669"/>
    <property type="project" value="InterPro"/>
</dbReference>
<comment type="subcellular location">
    <subcellularLocation>
        <location evidence="1">Nucleus</location>
    </subcellularLocation>
</comment>